<evidence type="ECO:0000256" key="6">
    <source>
        <dbReference type="ARBA" id="ARBA00023163"/>
    </source>
</evidence>
<dbReference type="PROSITE" id="PS51755">
    <property type="entry name" value="OMPR_PHOB"/>
    <property type="match status" value="1"/>
</dbReference>
<feature type="modified residue" description="4-aspartylphosphate" evidence="7">
    <location>
        <position position="62"/>
    </location>
</feature>
<evidence type="ECO:0000256" key="7">
    <source>
        <dbReference type="PROSITE-ProRule" id="PRU00169"/>
    </source>
</evidence>
<name>A0A1X7G8A7_9BACL</name>
<sequence length="247" mass="27732">MVSGEDNMENTKILIVDDEPAIVKMLQMVLRKEGFNRIYTAGSCAEALREMEVHRADIVLLDVMLPDGSGFDICSRLRTFGSPHVLFLTAKASDLDVLTGFAMGGDDYVTKPFNPLEIAARIKARLRRGGWGNTGVQVQEQPIQRVWDFGRFVLDETAGELKVLGDPVPCPAQVFQLLLYFCKHPGVVFSKSQLYEAVWGIDGMGEDNTVMVHIRRIRERIEENPSDPQYLVTVRGLGYKLVKESKR</sequence>
<dbReference type="GO" id="GO:0032993">
    <property type="term" value="C:protein-DNA complex"/>
    <property type="evidence" value="ECO:0007669"/>
    <property type="project" value="TreeGrafter"/>
</dbReference>
<dbReference type="PROSITE" id="PS50110">
    <property type="entry name" value="RESPONSE_REGULATORY"/>
    <property type="match status" value="1"/>
</dbReference>
<dbReference type="Pfam" id="PF00486">
    <property type="entry name" value="Trans_reg_C"/>
    <property type="match status" value="1"/>
</dbReference>
<dbReference type="Gene3D" id="1.10.10.10">
    <property type="entry name" value="Winged helix-like DNA-binding domain superfamily/Winged helix DNA-binding domain"/>
    <property type="match status" value="1"/>
</dbReference>
<dbReference type="Proteomes" id="UP000192940">
    <property type="component" value="Chromosome I"/>
</dbReference>
<dbReference type="CDD" id="cd00383">
    <property type="entry name" value="trans_reg_C"/>
    <property type="match status" value="1"/>
</dbReference>
<evidence type="ECO:0000259" key="10">
    <source>
        <dbReference type="PROSITE" id="PS51755"/>
    </source>
</evidence>
<dbReference type="InterPro" id="IPR011006">
    <property type="entry name" value="CheY-like_superfamily"/>
</dbReference>
<dbReference type="EMBL" id="LT840184">
    <property type="protein sequence ID" value="SMF65721.1"/>
    <property type="molecule type" value="Genomic_DNA"/>
</dbReference>
<dbReference type="GO" id="GO:0006355">
    <property type="term" value="P:regulation of DNA-templated transcription"/>
    <property type="evidence" value="ECO:0007669"/>
    <property type="project" value="InterPro"/>
</dbReference>
<dbReference type="InterPro" id="IPR001867">
    <property type="entry name" value="OmpR/PhoB-type_DNA-bd"/>
</dbReference>
<dbReference type="Gene3D" id="6.10.250.690">
    <property type="match status" value="1"/>
</dbReference>
<feature type="domain" description="OmpR/PhoB-type" evidence="10">
    <location>
        <begin position="144"/>
        <end position="243"/>
    </location>
</feature>
<dbReference type="AlphaFoldDB" id="A0A1X7G8A7"/>
<proteinExistence type="predicted"/>
<dbReference type="InterPro" id="IPR016032">
    <property type="entry name" value="Sig_transdc_resp-reg_C-effctor"/>
</dbReference>
<feature type="domain" description="Response regulatory" evidence="9">
    <location>
        <begin position="12"/>
        <end position="126"/>
    </location>
</feature>
<keyword evidence="5 8" id="KW-0238">DNA-binding</keyword>
<keyword evidence="2 7" id="KW-0597">Phosphoprotein</keyword>
<dbReference type="FunFam" id="1.10.10.10:FF:000018">
    <property type="entry name" value="DNA-binding response regulator ResD"/>
    <property type="match status" value="1"/>
</dbReference>
<dbReference type="SMART" id="SM00862">
    <property type="entry name" value="Trans_reg_C"/>
    <property type="match status" value="1"/>
</dbReference>
<dbReference type="SUPFAM" id="SSF52172">
    <property type="entry name" value="CheY-like"/>
    <property type="match status" value="1"/>
</dbReference>
<evidence type="ECO:0000256" key="1">
    <source>
        <dbReference type="ARBA" id="ARBA00004496"/>
    </source>
</evidence>
<evidence type="ECO:0000259" key="9">
    <source>
        <dbReference type="PROSITE" id="PS50110"/>
    </source>
</evidence>
<comment type="subcellular location">
    <subcellularLocation>
        <location evidence="1">Cytoplasm</location>
    </subcellularLocation>
</comment>
<dbReference type="GO" id="GO:0005829">
    <property type="term" value="C:cytosol"/>
    <property type="evidence" value="ECO:0007669"/>
    <property type="project" value="TreeGrafter"/>
</dbReference>
<reference evidence="11 12" key="1">
    <citation type="submission" date="2017-04" db="EMBL/GenBank/DDBJ databases">
        <authorList>
            <person name="Afonso C.L."/>
            <person name="Miller P.J."/>
            <person name="Scott M.A."/>
            <person name="Spackman E."/>
            <person name="Goraichik I."/>
            <person name="Dimitrov K.M."/>
            <person name="Suarez D.L."/>
            <person name="Swayne D.E."/>
        </authorList>
    </citation>
    <scope>NUCLEOTIDE SEQUENCE [LARGE SCALE GENOMIC DNA]</scope>
    <source>
        <strain evidence="11 12">N3/975</strain>
    </source>
</reference>
<evidence type="ECO:0000256" key="3">
    <source>
        <dbReference type="ARBA" id="ARBA00023012"/>
    </source>
</evidence>
<dbReference type="InterPro" id="IPR036388">
    <property type="entry name" value="WH-like_DNA-bd_sf"/>
</dbReference>
<dbReference type="SUPFAM" id="SSF46894">
    <property type="entry name" value="C-terminal effector domain of the bipartite response regulators"/>
    <property type="match status" value="1"/>
</dbReference>
<keyword evidence="12" id="KW-1185">Reference proteome</keyword>
<evidence type="ECO:0000313" key="12">
    <source>
        <dbReference type="Proteomes" id="UP000192940"/>
    </source>
</evidence>
<evidence type="ECO:0000256" key="4">
    <source>
        <dbReference type="ARBA" id="ARBA00023015"/>
    </source>
</evidence>
<dbReference type="PANTHER" id="PTHR48111:SF52">
    <property type="entry name" value="TRANSCRIPTIONAL REGULATORY PROTEIN YVRH"/>
    <property type="match status" value="1"/>
</dbReference>
<dbReference type="STRING" id="1313296.SAMN05661091_0191"/>
<dbReference type="InterPro" id="IPR039420">
    <property type="entry name" value="WalR-like"/>
</dbReference>
<evidence type="ECO:0000256" key="5">
    <source>
        <dbReference type="ARBA" id="ARBA00023125"/>
    </source>
</evidence>
<dbReference type="SMART" id="SM00448">
    <property type="entry name" value="REC"/>
    <property type="match status" value="1"/>
</dbReference>
<dbReference type="Gene3D" id="3.40.50.2300">
    <property type="match status" value="1"/>
</dbReference>
<dbReference type="Pfam" id="PF00072">
    <property type="entry name" value="Response_reg"/>
    <property type="match status" value="1"/>
</dbReference>
<evidence type="ECO:0000313" key="11">
    <source>
        <dbReference type="EMBL" id="SMF65721.1"/>
    </source>
</evidence>
<gene>
    <name evidence="11" type="ORF">SAMN05661091_0191</name>
</gene>
<dbReference type="CDD" id="cd17574">
    <property type="entry name" value="REC_OmpR"/>
    <property type="match status" value="1"/>
</dbReference>
<keyword evidence="3" id="KW-0902">Two-component regulatory system</keyword>
<evidence type="ECO:0000256" key="8">
    <source>
        <dbReference type="PROSITE-ProRule" id="PRU01091"/>
    </source>
</evidence>
<keyword evidence="6" id="KW-0804">Transcription</keyword>
<evidence type="ECO:0000256" key="2">
    <source>
        <dbReference type="ARBA" id="ARBA00022553"/>
    </source>
</evidence>
<dbReference type="InterPro" id="IPR001789">
    <property type="entry name" value="Sig_transdc_resp-reg_receiver"/>
</dbReference>
<protein>
    <submittedName>
        <fullName evidence="11">DNA-binding response regulator, OmpR family, contains REC and winged-helix (WHTH) domain</fullName>
    </submittedName>
</protein>
<organism evidence="11 12">
    <name type="scientific">Paenibacillus uliginis N3/975</name>
    <dbReference type="NCBI Taxonomy" id="1313296"/>
    <lineage>
        <taxon>Bacteria</taxon>
        <taxon>Bacillati</taxon>
        <taxon>Bacillota</taxon>
        <taxon>Bacilli</taxon>
        <taxon>Bacillales</taxon>
        <taxon>Paenibacillaceae</taxon>
        <taxon>Paenibacillus</taxon>
    </lineage>
</organism>
<keyword evidence="4" id="KW-0805">Transcription regulation</keyword>
<feature type="DNA-binding region" description="OmpR/PhoB-type" evidence="8">
    <location>
        <begin position="144"/>
        <end position="243"/>
    </location>
</feature>
<accession>A0A1X7G8A7</accession>
<dbReference type="GO" id="GO:0000156">
    <property type="term" value="F:phosphorelay response regulator activity"/>
    <property type="evidence" value="ECO:0007669"/>
    <property type="project" value="TreeGrafter"/>
</dbReference>
<dbReference type="PANTHER" id="PTHR48111">
    <property type="entry name" value="REGULATOR OF RPOS"/>
    <property type="match status" value="1"/>
</dbReference>
<dbReference type="GO" id="GO:0000976">
    <property type="term" value="F:transcription cis-regulatory region binding"/>
    <property type="evidence" value="ECO:0007669"/>
    <property type="project" value="TreeGrafter"/>
</dbReference>